<evidence type="ECO:0000313" key="2">
    <source>
        <dbReference type="Proteomes" id="UP000075243"/>
    </source>
</evidence>
<dbReference type="PANTHER" id="PTHR33116:SF70">
    <property type="entry name" value="NON-LTR RETROELEMENT REVERSE TRANSCRIPTASE-LIKE PROTEIN"/>
    <property type="match status" value="1"/>
</dbReference>
<dbReference type="Gramene" id="C.cajan_35284.t">
    <property type="protein sequence ID" value="C.cajan_35284.t.cds1"/>
    <property type="gene ID" value="C.cajan_35284"/>
</dbReference>
<keyword evidence="2" id="KW-1185">Reference proteome</keyword>
<organism evidence="1 2">
    <name type="scientific">Cajanus cajan</name>
    <name type="common">Pigeon pea</name>
    <name type="synonym">Cajanus indicus</name>
    <dbReference type="NCBI Taxonomy" id="3821"/>
    <lineage>
        <taxon>Eukaryota</taxon>
        <taxon>Viridiplantae</taxon>
        <taxon>Streptophyta</taxon>
        <taxon>Embryophyta</taxon>
        <taxon>Tracheophyta</taxon>
        <taxon>Spermatophyta</taxon>
        <taxon>Magnoliopsida</taxon>
        <taxon>eudicotyledons</taxon>
        <taxon>Gunneridae</taxon>
        <taxon>Pentapetalae</taxon>
        <taxon>rosids</taxon>
        <taxon>fabids</taxon>
        <taxon>Fabales</taxon>
        <taxon>Fabaceae</taxon>
        <taxon>Papilionoideae</taxon>
        <taxon>50 kb inversion clade</taxon>
        <taxon>NPAAA clade</taxon>
        <taxon>indigoferoid/millettioid clade</taxon>
        <taxon>Phaseoleae</taxon>
        <taxon>Cajanus</taxon>
    </lineage>
</organism>
<dbReference type="EMBL" id="KQ483749">
    <property type="protein sequence ID" value="KYP41842.1"/>
    <property type="molecule type" value="Genomic_DNA"/>
</dbReference>
<gene>
    <name evidence="1" type="ORF">KK1_036767</name>
</gene>
<dbReference type="AlphaFoldDB" id="A0A151RGT8"/>
<name>A0A151RGT8_CAJCA</name>
<protein>
    <submittedName>
        <fullName evidence="1">Ribonuclease H protein At1g65750 family</fullName>
    </submittedName>
</protein>
<proteinExistence type="predicted"/>
<evidence type="ECO:0000313" key="1">
    <source>
        <dbReference type="EMBL" id="KYP41842.1"/>
    </source>
</evidence>
<accession>A0A151RGT8</accession>
<sequence>MLSMASRVTFTKFVLQGLLTYVMQSTLILTSICEAIDKKCCAFVWRDSDESKKNHIVASDKLCKPKITSGLRLRLARTTNKTKINDKRGENKIFFSSFVS</sequence>
<reference evidence="1" key="1">
    <citation type="journal article" date="2012" name="Nat. Biotechnol.">
        <title>Draft genome sequence of pigeonpea (Cajanus cajan), an orphan legume crop of resource-poor farmers.</title>
        <authorList>
            <person name="Varshney R.K."/>
            <person name="Chen W."/>
            <person name="Li Y."/>
            <person name="Bharti A.K."/>
            <person name="Saxena R.K."/>
            <person name="Schlueter J.A."/>
            <person name="Donoghue M.T."/>
            <person name="Azam S."/>
            <person name="Fan G."/>
            <person name="Whaley A.M."/>
            <person name="Farmer A.D."/>
            <person name="Sheridan J."/>
            <person name="Iwata A."/>
            <person name="Tuteja R."/>
            <person name="Penmetsa R.V."/>
            <person name="Wu W."/>
            <person name="Upadhyaya H.D."/>
            <person name="Yang S.P."/>
            <person name="Shah T."/>
            <person name="Saxena K.B."/>
            <person name="Michael T."/>
            <person name="McCombie W.R."/>
            <person name="Yang B."/>
            <person name="Zhang G."/>
            <person name="Yang H."/>
            <person name="Wang J."/>
            <person name="Spillane C."/>
            <person name="Cook D.R."/>
            <person name="May G.D."/>
            <person name="Xu X."/>
            <person name="Jackson S.A."/>
        </authorList>
    </citation>
    <scope>NUCLEOTIDE SEQUENCE [LARGE SCALE GENOMIC DNA]</scope>
</reference>
<dbReference type="Proteomes" id="UP000075243">
    <property type="component" value="Unassembled WGS sequence"/>
</dbReference>
<dbReference type="PANTHER" id="PTHR33116">
    <property type="entry name" value="REVERSE TRANSCRIPTASE ZINC-BINDING DOMAIN-CONTAINING PROTEIN-RELATED-RELATED"/>
    <property type="match status" value="1"/>
</dbReference>